<keyword evidence="3" id="KW-0732">Signal</keyword>
<feature type="region of interest" description="Disordered" evidence="1">
    <location>
        <begin position="74"/>
        <end position="95"/>
    </location>
</feature>
<dbReference type="EMBL" id="JALLBG020000231">
    <property type="protein sequence ID" value="KAL3758431.1"/>
    <property type="molecule type" value="Genomic_DNA"/>
</dbReference>
<accession>A0ABD3M366</accession>
<evidence type="ECO:0000313" key="5">
    <source>
        <dbReference type="Proteomes" id="UP001530293"/>
    </source>
</evidence>
<sequence>MTTMTHLCFRPLSLLLLLSSASVSYARPPPPYEEHCPAILSTAIEYDTDSSGGLNPTEFANFWSDLIDSGSAIEQPQQVREDASAPRATTGDNTDSSKQIYTILLCQCHYTFHHNLQCCDDTATDDDDDTPTELAMRDDDPMEIWTEVSLEGFAEMRWGEEVVAETEAELDMAKYSKEFCQEVIWALEKEGIELGEDFASGLNVTIDAGNSTEVEVVVIGEDENANSTTMDASETTTVVPEVDGTGANATTTSATTTTTTASTTTTTTTVAETTSATTAAPALEEFDVTFIGSTNGKLNAASNDFEDVTVAFWTVSLDILEDMTTATRRRMQWDFGAKAAIYFEGVVMDITDIECPNGLEYGVEGSPCLQFTNTLTPLAGGPLSSPEAVDEFIQLFNTATNVDGKLYDALIEENPQTEFSGLGSPGKGSPSATEETAAFVNSESTEATQQTTVSLSSKGSESNAVLVSGMPVGQIVLIALAAGLVALVSVGVAIRRRRSNRSNLVESNEVSEDIEAREVTVDTAKAEEWADDEDGGYIGQVQSPTSSLAALGVASTVATRLSTGDTEVMMMEKQPWTKNEPNV</sequence>
<feature type="signal peptide" evidence="3">
    <location>
        <begin position="1"/>
        <end position="26"/>
    </location>
</feature>
<evidence type="ECO:0000256" key="3">
    <source>
        <dbReference type="SAM" id="SignalP"/>
    </source>
</evidence>
<evidence type="ECO:0008006" key="6">
    <source>
        <dbReference type="Google" id="ProtNLM"/>
    </source>
</evidence>
<evidence type="ECO:0000256" key="1">
    <source>
        <dbReference type="SAM" id="MobiDB-lite"/>
    </source>
</evidence>
<comment type="caution">
    <text evidence="4">The sequence shown here is derived from an EMBL/GenBank/DDBJ whole genome shotgun (WGS) entry which is preliminary data.</text>
</comment>
<keyword evidence="5" id="KW-1185">Reference proteome</keyword>
<evidence type="ECO:0000313" key="4">
    <source>
        <dbReference type="EMBL" id="KAL3758431.1"/>
    </source>
</evidence>
<feature type="compositionally biased region" description="Low complexity" evidence="1">
    <location>
        <begin position="245"/>
        <end position="266"/>
    </location>
</feature>
<keyword evidence="2" id="KW-1133">Transmembrane helix</keyword>
<organism evidence="4 5">
    <name type="scientific">Discostella pseudostelligera</name>
    <dbReference type="NCBI Taxonomy" id="259834"/>
    <lineage>
        <taxon>Eukaryota</taxon>
        <taxon>Sar</taxon>
        <taxon>Stramenopiles</taxon>
        <taxon>Ochrophyta</taxon>
        <taxon>Bacillariophyta</taxon>
        <taxon>Coscinodiscophyceae</taxon>
        <taxon>Thalassiosirophycidae</taxon>
        <taxon>Stephanodiscales</taxon>
        <taxon>Stephanodiscaceae</taxon>
        <taxon>Discostella</taxon>
    </lineage>
</organism>
<feature type="region of interest" description="Disordered" evidence="1">
    <location>
        <begin position="242"/>
        <end position="266"/>
    </location>
</feature>
<dbReference type="AlphaFoldDB" id="A0ABD3M366"/>
<feature type="chain" id="PRO_5044873338" description="EF-hand domain-containing protein" evidence="3">
    <location>
        <begin position="27"/>
        <end position="583"/>
    </location>
</feature>
<keyword evidence="2" id="KW-0812">Transmembrane</keyword>
<reference evidence="4 5" key="1">
    <citation type="submission" date="2024-10" db="EMBL/GenBank/DDBJ databases">
        <title>Updated reference genomes for cyclostephanoid diatoms.</title>
        <authorList>
            <person name="Roberts W.R."/>
            <person name="Alverson A.J."/>
        </authorList>
    </citation>
    <scope>NUCLEOTIDE SEQUENCE [LARGE SCALE GENOMIC DNA]</scope>
    <source>
        <strain evidence="4 5">AJA232-27</strain>
    </source>
</reference>
<gene>
    <name evidence="4" type="ORF">ACHAWU_006091</name>
</gene>
<name>A0ABD3M366_9STRA</name>
<protein>
    <recommendedName>
        <fullName evidence="6">EF-hand domain-containing protein</fullName>
    </recommendedName>
</protein>
<proteinExistence type="predicted"/>
<dbReference type="Proteomes" id="UP001530293">
    <property type="component" value="Unassembled WGS sequence"/>
</dbReference>
<feature type="transmembrane region" description="Helical" evidence="2">
    <location>
        <begin position="472"/>
        <end position="494"/>
    </location>
</feature>
<evidence type="ECO:0000256" key="2">
    <source>
        <dbReference type="SAM" id="Phobius"/>
    </source>
</evidence>
<keyword evidence="2" id="KW-0472">Membrane</keyword>